<keyword evidence="2" id="KW-1185">Reference proteome</keyword>
<dbReference type="EMBL" id="ML208589">
    <property type="protein sequence ID" value="TFK62338.1"/>
    <property type="molecule type" value="Genomic_DNA"/>
</dbReference>
<accession>A0ACD3A9G9</accession>
<sequence length="225" mass="25824">MPGWENTYSLKFTDHPTSWRLVNQTREDAEEVVFTLQGVIEAKNLPPIMDKSTIPRNKAQFLNQSLTLNGLGTPTFDLTMAALREMYPVICRQFPEGRVTGTFMSESNLTLSNRFFTQRSEAGQMQSVPFERNVDPKNILMHVLSPSLIHTAENEVQYFARQSDLGKIFKYLNADPQIFRIGDIVEVQFSLVVYRMRGDNYVCKPMLYSIALLEGKYGNVCCFWL</sequence>
<proteinExistence type="predicted"/>
<evidence type="ECO:0000313" key="2">
    <source>
        <dbReference type="Proteomes" id="UP000308600"/>
    </source>
</evidence>
<dbReference type="Proteomes" id="UP000308600">
    <property type="component" value="Unassembled WGS sequence"/>
</dbReference>
<gene>
    <name evidence="1" type="ORF">BDN72DRAFT_777190</name>
</gene>
<organism evidence="1 2">
    <name type="scientific">Pluteus cervinus</name>
    <dbReference type="NCBI Taxonomy" id="181527"/>
    <lineage>
        <taxon>Eukaryota</taxon>
        <taxon>Fungi</taxon>
        <taxon>Dikarya</taxon>
        <taxon>Basidiomycota</taxon>
        <taxon>Agaricomycotina</taxon>
        <taxon>Agaricomycetes</taxon>
        <taxon>Agaricomycetidae</taxon>
        <taxon>Agaricales</taxon>
        <taxon>Pluteineae</taxon>
        <taxon>Pluteaceae</taxon>
        <taxon>Pluteus</taxon>
    </lineage>
</organism>
<protein>
    <submittedName>
        <fullName evidence="1">Uncharacterized protein</fullName>
    </submittedName>
</protein>
<reference evidence="1 2" key="1">
    <citation type="journal article" date="2019" name="Nat. Ecol. Evol.">
        <title>Megaphylogeny resolves global patterns of mushroom evolution.</title>
        <authorList>
            <person name="Varga T."/>
            <person name="Krizsan K."/>
            <person name="Foldi C."/>
            <person name="Dima B."/>
            <person name="Sanchez-Garcia M."/>
            <person name="Sanchez-Ramirez S."/>
            <person name="Szollosi G.J."/>
            <person name="Szarkandi J.G."/>
            <person name="Papp V."/>
            <person name="Albert L."/>
            <person name="Andreopoulos W."/>
            <person name="Angelini C."/>
            <person name="Antonin V."/>
            <person name="Barry K.W."/>
            <person name="Bougher N.L."/>
            <person name="Buchanan P."/>
            <person name="Buyck B."/>
            <person name="Bense V."/>
            <person name="Catcheside P."/>
            <person name="Chovatia M."/>
            <person name="Cooper J."/>
            <person name="Damon W."/>
            <person name="Desjardin D."/>
            <person name="Finy P."/>
            <person name="Geml J."/>
            <person name="Haridas S."/>
            <person name="Hughes K."/>
            <person name="Justo A."/>
            <person name="Karasinski D."/>
            <person name="Kautmanova I."/>
            <person name="Kiss B."/>
            <person name="Kocsube S."/>
            <person name="Kotiranta H."/>
            <person name="LaButti K.M."/>
            <person name="Lechner B.E."/>
            <person name="Liimatainen K."/>
            <person name="Lipzen A."/>
            <person name="Lukacs Z."/>
            <person name="Mihaltcheva S."/>
            <person name="Morgado L.N."/>
            <person name="Niskanen T."/>
            <person name="Noordeloos M.E."/>
            <person name="Ohm R.A."/>
            <person name="Ortiz-Santana B."/>
            <person name="Ovrebo C."/>
            <person name="Racz N."/>
            <person name="Riley R."/>
            <person name="Savchenko A."/>
            <person name="Shiryaev A."/>
            <person name="Soop K."/>
            <person name="Spirin V."/>
            <person name="Szebenyi C."/>
            <person name="Tomsovsky M."/>
            <person name="Tulloss R.E."/>
            <person name="Uehling J."/>
            <person name="Grigoriev I.V."/>
            <person name="Vagvolgyi C."/>
            <person name="Papp T."/>
            <person name="Martin F.M."/>
            <person name="Miettinen O."/>
            <person name="Hibbett D.S."/>
            <person name="Nagy L.G."/>
        </authorList>
    </citation>
    <scope>NUCLEOTIDE SEQUENCE [LARGE SCALE GENOMIC DNA]</scope>
    <source>
        <strain evidence="1 2">NL-1719</strain>
    </source>
</reference>
<name>A0ACD3A9G9_9AGAR</name>
<evidence type="ECO:0000313" key="1">
    <source>
        <dbReference type="EMBL" id="TFK62338.1"/>
    </source>
</evidence>